<keyword evidence="1" id="KW-0378">Hydrolase</keyword>
<sequence length="56" mass="6042">MVDYVAACVLPAKLLAMTVIDLLAGNAEKAKAIIADFKPLLTKKQYIKLLDGYFAG</sequence>
<dbReference type="RefSeq" id="WP_007288772.1">
    <property type="nucleotide sequence ID" value="NZ_AAWL01000004.1"/>
</dbReference>
<dbReference type="AlphaFoldDB" id="A1HP10"/>
<name>A1HP10_9FIRM</name>
<comment type="caution">
    <text evidence="1">The sequence shown here is derived from an EMBL/GenBank/DDBJ whole genome shotgun (WGS) entry which is preliminary data.</text>
</comment>
<protein>
    <submittedName>
        <fullName evidence="1">Putative amidohydrolase</fullName>
    </submittedName>
</protein>
<proteinExistence type="predicted"/>
<dbReference type="OrthoDB" id="9781032at2"/>
<accession>A1HP10</accession>
<dbReference type="eggNOG" id="COG1473">
    <property type="taxonomic scope" value="Bacteria"/>
</dbReference>
<reference evidence="1 2" key="1">
    <citation type="submission" date="2007-01" db="EMBL/GenBank/DDBJ databases">
        <title>Annotation of the draft genome assembly of Thermosinus carboxydivorans Nor1.</title>
        <authorList>
            <consortium name="US DOE Joint Genome Institute (JGI-ORNL)"/>
            <person name="Larimer F."/>
            <person name="Land M."/>
            <person name="Hauser L."/>
        </authorList>
    </citation>
    <scope>NUCLEOTIDE SEQUENCE [LARGE SCALE GENOMIC DNA]</scope>
    <source>
        <strain evidence="1 2">Nor1</strain>
    </source>
</reference>
<evidence type="ECO:0000313" key="2">
    <source>
        <dbReference type="Proteomes" id="UP000005139"/>
    </source>
</evidence>
<organism evidence="1 2">
    <name type="scientific">Thermosinus carboxydivorans Nor1</name>
    <dbReference type="NCBI Taxonomy" id="401526"/>
    <lineage>
        <taxon>Bacteria</taxon>
        <taxon>Bacillati</taxon>
        <taxon>Bacillota</taxon>
        <taxon>Negativicutes</taxon>
        <taxon>Selenomonadales</taxon>
        <taxon>Sporomusaceae</taxon>
        <taxon>Thermosinus</taxon>
    </lineage>
</organism>
<gene>
    <name evidence="1" type="ORF">TcarDRAFT_1665</name>
</gene>
<keyword evidence="2" id="KW-1185">Reference proteome</keyword>
<reference evidence="1 2" key="2">
    <citation type="submission" date="2007-01" db="EMBL/GenBank/DDBJ databases">
        <title>Sequencing of the draft genome and assembly of Thermosinus carboxydivorans Nor1.</title>
        <authorList>
            <consortium name="US DOE Joint Genome Institute (JGI-PGF)"/>
            <person name="Copeland A."/>
            <person name="Lucas S."/>
            <person name="Lapidus A."/>
            <person name="Barry K."/>
            <person name="Glavina del Rio T."/>
            <person name="Dalin E."/>
            <person name="Tice H."/>
            <person name="Bruce D."/>
            <person name="Pitluck S."/>
            <person name="Richardson P."/>
        </authorList>
    </citation>
    <scope>NUCLEOTIDE SEQUENCE [LARGE SCALE GENOMIC DNA]</scope>
    <source>
        <strain evidence="1 2">Nor1</strain>
    </source>
</reference>
<dbReference type="GO" id="GO:0016787">
    <property type="term" value="F:hydrolase activity"/>
    <property type="evidence" value="ECO:0007669"/>
    <property type="project" value="UniProtKB-KW"/>
</dbReference>
<evidence type="ECO:0000313" key="1">
    <source>
        <dbReference type="EMBL" id="EAX48118.1"/>
    </source>
</evidence>
<dbReference type="EMBL" id="AAWL01000004">
    <property type="protein sequence ID" value="EAX48118.1"/>
    <property type="molecule type" value="Genomic_DNA"/>
</dbReference>
<dbReference type="Proteomes" id="UP000005139">
    <property type="component" value="Unassembled WGS sequence"/>
</dbReference>